<dbReference type="Pfam" id="PF00296">
    <property type="entry name" value="Bac_luciferase"/>
    <property type="match status" value="1"/>
</dbReference>
<evidence type="ECO:0000313" key="4">
    <source>
        <dbReference type="EMBL" id="SKB77922.1"/>
    </source>
</evidence>
<dbReference type="RefSeq" id="WP_079648872.1">
    <property type="nucleotide sequence ID" value="NZ_FUYM01000006.1"/>
</dbReference>
<dbReference type="EMBL" id="FUYM01000006">
    <property type="protein sequence ID" value="SKB77922.1"/>
    <property type="molecule type" value="Genomic_DNA"/>
</dbReference>
<dbReference type="SUPFAM" id="SSF51679">
    <property type="entry name" value="Bacterial luciferase-like"/>
    <property type="match status" value="1"/>
</dbReference>
<gene>
    <name evidence="4" type="ORF">SAMN06295920_106106</name>
</gene>
<name>A0A1T5E1D1_9SPHN</name>
<keyword evidence="1" id="KW-0560">Oxidoreductase</keyword>
<dbReference type="GO" id="GO:0005829">
    <property type="term" value="C:cytosol"/>
    <property type="evidence" value="ECO:0007669"/>
    <property type="project" value="TreeGrafter"/>
</dbReference>
<dbReference type="Proteomes" id="UP000189818">
    <property type="component" value="Unassembled WGS sequence"/>
</dbReference>
<feature type="domain" description="Luciferase-like" evidence="3">
    <location>
        <begin position="4"/>
        <end position="340"/>
    </location>
</feature>
<dbReference type="InterPro" id="IPR036661">
    <property type="entry name" value="Luciferase-like_sf"/>
</dbReference>
<dbReference type="InterPro" id="IPR050766">
    <property type="entry name" value="Bact_Lucif_Oxidored"/>
</dbReference>
<dbReference type="STRING" id="439228.SAMN06295920_106106"/>
<evidence type="ECO:0000256" key="1">
    <source>
        <dbReference type="ARBA" id="ARBA00023002"/>
    </source>
</evidence>
<dbReference type="PANTHER" id="PTHR30137">
    <property type="entry name" value="LUCIFERASE-LIKE MONOOXYGENASE"/>
    <property type="match status" value="1"/>
</dbReference>
<dbReference type="PANTHER" id="PTHR30137:SF8">
    <property type="entry name" value="BLR5498 PROTEIN"/>
    <property type="match status" value="1"/>
</dbReference>
<evidence type="ECO:0000259" key="3">
    <source>
        <dbReference type="Pfam" id="PF00296"/>
    </source>
</evidence>
<dbReference type="GO" id="GO:0004497">
    <property type="term" value="F:monooxygenase activity"/>
    <property type="evidence" value="ECO:0007669"/>
    <property type="project" value="UniProtKB-KW"/>
</dbReference>
<dbReference type="InterPro" id="IPR011251">
    <property type="entry name" value="Luciferase-like_dom"/>
</dbReference>
<evidence type="ECO:0000256" key="2">
    <source>
        <dbReference type="ARBA" id="ARBA00023033"/>
    </source>
</evidence>
<keyword evidence="5" id="KW-1185">Reference proteome</keyword>
<protein>
    <submittedName>
        <fullName evidence="4">Flavin-dependent oxidoreductase, luciferase family (Includes alkanesulfonate monooxygenase SsuD and methylene tetrahydromethanopterin reductase)</fullName>
    </submittedName>
</protein>
<sequence>MKFSIIYEAQMADTSPESEVRCFNEIVEQVMLAEQVGFDNVWCVEHTALTQYAHMSAPETMLAFLAGKTSRIGIGHGVVCLPPAMNHPVKVAERIATLDILSGGRVHFGMGKGGTQQEAGTFGYDLAELQPMIDESMYLIPKIMTQDEIEHDGKYIKIPRRPIHPKPLQTPHPPLYYACTREATLELAGKRGIGALVLGFSGPEEIARKNAVYRENFRNRKVEDQVGVVPTEHLAAFCAACVLDDRDEARRIGLRGQRFFAEAIAHWYQGGPKPSTDDLSAEEQEAALNQGKEAVVAYLSEEKITIGDEHTSNYSVAEDAYGNADDCIRYVTRLQEAGADEVLFLFQMGTVPHASILETIRNIGTKVIPHFRAQAQQAAVAAE</sequence>
<accession>A0A1T5E1D1</accession>
<organism evidence="4 5">
    <name type="scientific">Rhizorhabdus histidinilytica</name>
    <dbReference type="NCBI Taxonomy" id="439228"/>
    <lineage>
        <taxon>Bacteria</taxon>
        <taxon>Pseudomonadati</taxon>
        <taxon>Pseudomonadota</taxon>
        <taxon>Alphaproteobacteria</taxon>
        <taxon>Sphingomonadales</taxon>
        <taxon>Sphingomonadaceae</taxon>
        <taxon>Rhizorhabdus</taxon>
    </lineage>
</organism>
<dbReference type="GO" id="GO:0016705">
    <property type="term" value="F:oxidoreductase activity, acting on paired donors, with incorporation or reduction of molecular oxygen"/>
    <property type="evidence" value="ECO:0007669"/>
    <property type="project" value="InterPro"/>
</dbReference>
<keyword evidence="2 4" id="KW-0503">Monooxygenase</keyword>
<evidence type="ECO:0000313" key="5">
    <source>
        <dbReference type="Proteomes" id="UP000189818"/>
    </source>
</evidence>
<reference evidence="5" key="1">
    <citation type="submission" date="2017-02" db="EMBL/GenBank/DDBJ databases">
        <authorList>
            <person name="Varghese N."/>
            <person name="Submissions S."/>
        </authorList>
    </citation>
    <scope>NUCLEOTIDE SEQUENCE [LARGE SCALE GENOMIC DNA]</scope>
    <source>
        <strain evidence="5">UM2</strain>
    </source>
</reference>
<proteinExistence type="predicted"/>
<dbReference type="Gene3D" id="3.20.20.30">
    <property type="entry name" value="Luciferase-like domain"/>
    <property type="match status" value="1"/>
</dbReference>
<dbReference type="OrthoDB" id="9776438at2"/>
<dbReference type="AlphaFoldDB" id="A0A1T5E1D1"/>